<feature type="transmembrane region" description="Helical" evidence="1">
    <location>
        <begin position="259"/>
        <end position="282"/>
    </location>
</feature>
<proteinExistence type="predicted"/>
<sequence length="285" mass="32195">MSNVLEESFHFDGRFVNTLKLLILKPGELSREFSMNRRARHVPAVRLYLFTSLLFFFVFAFSAGSRSETERVVDVDLSEMTSQTDTRPLNLYLDAEYRAKVALIEARKSGVGRLILLQWAALVESDDELNESGLTAVLLPLVIDALVSPKRTFEVLLDNVAIAIFMLLPVYALVLKLFYLGVGRRYYIEHLVFSMHLHSVGFIVLTALSCLALINTRGDNPATGSLWLQTGLVLAYFVYHYLALMRYYDQSWMKTSIKFATLTTVYGVLLGLTMFSTAAFTLTTL</sequence>
<feature type="transmembrane region" description="Helical" evidence="1">
    <location>
        <begin position="226"/>
        <end position="247"/>
    </location>
</feature>
<keyword evidence="1" id="KW-1133">Transmembrane helix</keyword>
<organism evidence="2">
    <name type="scientific">marine metagenome</name>
    <dbReference type="NCBI Taxonomy" id="408172"/>
    <lineage>
        <taxon>unclassified sequences</taxon>
        <taxon>metagenomes</taxon>
        <taxon>ecological metagenomes</taxon>
    </lineage>
</organism>
<name>A0A381YE34_9ZZZZ</name>
<feature type="transmembrane region" description="Helical" evidence="1">
    <location>
        <begin position="191"/>
        <end position="214"/>
    </location>
</feature>
<accession>A0A381YE34</accession>
<reference evidence="2" key="1">
    <citation type="submission" date="2018-05" db="EMBL/GenBank/DDBJ databases">
        <authorList>
            <person name="Lanie J.A."/>
            <person name="Ng W.-L."/>
            <person name="Kazmierczak K.M."/>
            <person name="Andrzejewski T.M."/>
            <person name="Davidsen T.M."/>
            <person name="Wayne K.J."/>
            <person name="Tettelin H."/>
            <person name="Glass J.I."/>
            <person name="Rusch D."/>
            <person name="Podicherti R."/>
            <person name="Tsui H.-C.T."/>
            <person name="Winkler M.E."/>
        </authorList>
    </citation>
    <scope>NUCLEOTIDE SEQUENCE</scope>
</reference>
<dbReference type="InterPro" id="IPR022134">
    <property type="entry name" value="DUF3667"/>
</dbReference>
<keyword evidence="1" id="KW-0472">Membrane</keyword>
<dbReference type="AlphaFoldDB" id="A0A381YE34"/>
<feature type="transmembrane region" description="Helical" evidence="1">
    <location>
        <begin position="45"/>
        <end position="64"/>
    </location>
</feature>
<protein>
    <recommendedName>
        <fullName evidence="3">DUF3667 domain-containing protein</fullName>
    </recommendedName>
</protein>
<evidence type="ECO:0008006" key="3">
    <source>
        <dbReference type="Google" id="ProtNLM"/>
    </source>
</evidence>
<feature type="transmembrane region" description="Helical" evidence="1">
    <location>
        <begin position="160"/>
        <end position="179"/>
    </location>
</feature>
<keyword evidence="1" id="KW-0812">Transmembrane</keyword>
<dbReference type="EMBL" id="UINC01017990">
    <property type="protein sequence ID" value="SVA75150.1"/>
    <property type="molecule type" value="Genomic_DNA"/>
</dbReference>
<dbReference type="Pfam" id="PF12412">
    <property type="entry name" value="DUF3667"/>
    <property type="match status" value="1"/>
</dbReference>
<evidence type="ECO:0000256" key="1">
    <source>
        <dbReference type="SAM" id="Phobius"/>
    </source>
</evidence>
<evidence type="ECO:0000313" key="2">
    <source>
        <dbReference type="EMBL" id="SVA75150.1"/>
    </source>
</evidence>
<gene>
    <name evidence="2" type="ORF">METZ01_LOCUS128004</name>
</gene>